<dbReference type="RefSeq" id="WP_038074507.1">
    <property type="nucleotide sequence ID" value="NZ_JHEG04000001.1"/>
</dbReference>
<proteinExistence type="predicted"/>
<dbReference type="AlphaFoldDB" id="A0A0C1QZY3"/>
<sequence>MNESNPLDLLNQLLQKDASDVLAWLKDIWSGQLKAPKDFNWLGLAQAAGTTASYNIHNFDDSDTACALPWAEVATLTYDLLVSKVESDKQEPYMLSSMLLRAAMIERFDAIPGHPVLDLDRISHWFFDNLTMSPQEAQTKTLSCWEDIKGSIKDMRELRRIKNRLNVLLVLVDSGKILPNEELKAWIYIRDILP</sequence>
<reference evidence="2" key="1">
    <citation type="journal article" date="2015" name="Genome Announc.">
        <title>Draft Genome Sequence of Tolypothrix boutellei Strain VB521301.</title>
        <authorList>
            <person name="Chandrababunaidu M.M."/>
            <person name="Singh D."/>
            <person name="Sen D."/>
            <person name="Bhan S."/>
            <person name="Das S."/>
            <person name="Gupta A."/>
            <person name="Adhikary S.P."/>
            <person name="Tripathy S."/>
        </authorList>
    </citation>
    <scope>NUCLEOTIDE SEQUENCE</scope>
    <source>
        <strain evidence="2">VB521301</strain>
    </source>
</reference>
<accession>A0A0C1QZY3</accession>
<evidence type="ECO:0000313" key="3">
    <source>
        <dbReference type="Proteomes" id="UP000029738"/>
    </source>
</evidence>
<dbReference type="OrthoDB" id="510403at2"/>
<evidence type="ECO:0000313" key="1">
    <source>
        <dbReference type="EMBL" id="KAF3885147.1"/>
    </source>
</evidence>
<keyword evidence="3" id="KW-1185">Reference proteome</keyword>
<gene>
    <name evidence="2" type="ORF">DA73_0232465</name>
    <name evidence="1" type="ORF">DA73_0400006470</name>
</gene>
<organism evidence="2">
    <name type="scientific">Tolypothrix bouteillei VB521301</name>
    <dbReference type="NCBI Taxonomy" id="1479485"/>
    <lineage>
        <taxon>Bacteria</taxon>
        <taxon>Bacillati</taxon>
        <taxon>Cyanobacteriota</taxon>
        <taxon>Cyanophyceae</taxon>
        <taxon>Nostocales</taxon>
        <taxon>Tolypothrichaceae</taxon>
        <taxon>Tolypothrix</taxon>
    </lineage>
</organism>
<reference evidence="1" key="2">
    <citation type="submission" date="2019-11" db="EMBL/GenBank/DDBJ databases">
        <title>Improved Assembly of Tolypothrix boutellei genome.</title>
        <authorList>
            <person name="Sarangi A.N."/>
            <person name="Mukherjee M."/>
            <person name="Ghosh S."/>
            <person name="Singh D."/>
            <person name="Das A."/>
            <person name="Kant S."/>
            <person name="Prusty A."/>
            <person name="Tripathy S."/>
        </authorList>
    </citation>
    <scope>NUCLEOTIDE SEQUENCE</scope>
    <source>
        <strain evidence="1">VB521301</strain>
    </source>
</reference>
<name>A0A0C1QZY3_9CYAN</name>
<dbReference type="EMBL" id="JHEG04000001">
    <property type="protein sequence ID" value="KAF3885147.1"/>
    <property type="molecule type" value="Genomic_DNA"/>
</dbReference>
<evidence type="ECO:0000313" key="2">
    <source>
        <dbReference type="EMBL" id="KIE09133.1"/>
    </source>
</evidence>
<dbReference type="EMBL" id="JHEG02000058">
    <property type="protein sequence ID" value="KIE09133.1"/>
    <property type="molecule type" value="Genomic_DNA"/>
</dbReference>
<dbReference type="Proteomes" id="UP000029738">
    <property type="component" value="Unassembled WGS sequence"/>
</dbReference>
<protein>
    <submittedName>
        <fullName evidence="2">Uncharacterized protein</fullName>
    </submittedName>
</protein>
<comment type="caution">
    <text evidence="2">The sequence shown here is derived from an EMBL/GenBank/DDBJ whole genome shotgun (WGS) entry which is preliminary data.</text>
</comment>